<reference evidence="3" key="1">
    <citation type="journal article" date="2012" name="Science">
        <title>The Paleozoic origin of enzymatic lignin decomposition reconstructed from 31 fungal genomes.</title>
        <authorList>
            <person name="Floudas D."/>
            <person name="Binder M."/>
            <person name="Riley R."/>
            <person name="Barry K."/>
            <person name="Blanchette R.A."/>
            <person name="Henrissat B."/>
            <person name="Martinez A.T."/>
            <person name="Otillar R."/>
            <person name="Spatafora J.W."/>
            <person name="Yadav J.S."/>
            <person name="Aerts A."/>
            <person name="Benoit I."/>
            <person name="Boyd A."/>
            <person name="Carlson A."/>
            <person name="Copeland A."/>
            <person name="Coutinho P.M."/>
            <person name="de Vries R.P."/>
            <person name="Ferreira P."/>
            <person name="Findley K."/>
            <person name="Foster B."/>
            <person name="Gaskell J."/>
            <person name="Glotzer D."/>
            <person name="Gorecki P."/>
            <person name="Heitman J."/>
            <person name="Hesse C."/>
            <person name="Hori C."/>
            <person name="Igarashi K."/>
            <person name="Jurgens J.A."/>
            <person name="Kallen N."/>
            <person name="Kersten P."/>
            <person name="Kohler A."/>
            <person name="Kuees U."/>
            <person name="Kumar T.K.A."/>
            <person name="Kuo A."/>
            <person name="LaButti K."/>
            <person name="Larrondo L.F."/>
            <person name="Lindquist E."/>
            <person name="Ling A."/>
            <person name="Lombard V."/>
            <person name="Lucas S."/>
            <person name="Lundell T."/>
            <person name="Martin R."/>
            <person name="McLaughlin D.J."/>
            <person name="Morgenstern I."/>
            <person name="Morin E."/>
            <person name="Murat C."/>
            <person name="Nagy L.G."/>
            <person name="Nolan M."/>
            <person name="Ohm R.A."/>
            <person name="Patyshakuliyeva A."/>
            <person name="Rokas A."/>
            <person name="Ruiz-Duenas F.J."/>
            <person name="Sabat G."/>
            <person name="Salamov A."/>
            <person name="Samejima M."/>
            <person name="Schmutz J."/>
            <person name="Slot J.C."/>
            <person name="St John F."/>
            <person name="Stenlid J."/>
            <person name="Sun H."/>
            <person name="Sun S."/>
            <person name="Syed K."/>
            <person name="Tsang A."/>
            <person name="Wiebenga A."/>
            <person name="Young D."/>
            <person name="Pisabarro A."/>
            <person name="Eastwood D.C."/>
            <person name="Martin F."/>
            <person name="Cullen D."/>
            <person name="Grigoriev I.V."/>
            <person name="Hibbett D.S."/>
        </authorList>
    </citation>
    <scope>NUCLEOTIDE SEQUENCE [LARGE SCALE GENOMIC DNA]</scope>
    <source>
        <strain evidence="3">TFB10046</strain>
    </source>
</reference>
<dbReference type="CDD" id="cd09917">
    <property type="entry name" value="F-box_SF"/>
    <property type="match status" value="1"/>
</dbReference>
<dbReference type="InterPro" id="IPR001810">
    <property type="entry name" value="F-box_dom"/>
</dbReference>
<dbReference type="AlphaFoldDB" id="J0WYJ0"/>
<proteinExistence type="predicted"/>
<dbReference type="EMBL" id="JH687797">
    <property type="protein sequence ID" value="EJD40999.1"/>
    <property type="molecule type" value="Genomic_DNA"/>
</dbReference>
<gene>
    <name evidence="2" type="ORF">AURDEDRAFT_115684</name>
</gene>
<dbReference type="Gene3D" id="1.20.1280.50">
    <property type="match status" value="1"/>
</dbReference>
<feature type="domain" description="F-box" evidence="1">
    <location>
        <begin position="73"/>
        <end position="115"/>
    </location>
</feature>
<dbReference type="InterPro" id="IPR036047">
    <property type="entry name" value="F-box-like_dom_sf"/>
</dbReference>
<dbReference type="InParanoid" id="J0WYJ0"/>
<evidence type="ECO:0000313" key="2">
    <source>
        <dbReference type="EMBL" id="EJD40999.1"/>
    </source>
</evidence>
<dbReference type="Proteomes" id="UP000006514">
    <property type="component" value="Unassembled WGS sequence"/>
</dbReference>
<dbReference type="SUPFAM" id="SSF81383">
    <property type="entry name" value="F-box domain"/>
    <property type="match status" value="1"/>
</dbReference>
<dbReference type="OrthoDB" id="2884925at2759"/>
<organism evidence="2 3">
    <name type="scientific">Auricularia subglabra (strain TFB-10046 / SS5)</name>
    <name type="common">White-rot fungus</name>
    <name type="synonym">Auricularia delicata (strain TFB10046)</name>
    <dbReference type="NCBI Taxonomy" id="717982"/>
    <lineage>
        <taxon>Eukaryota</taxon>
        <taxon>Fungi</taxon>
        <taxon>Dikarya</taxon>
        <taxon>Basidiomycota</taxon>
        <taxon>Agaricomycotina</taxon>
        <taxon>Agaricomycetes</taxon>
        <taxon>Auriculariales</taxon>
        <taxon>Auriculariaceae</taxon>
        <taxon>Auricularia</taxon>
    </lineage>
</organism>
<name>J0WYJ0_AURST</name>
<dbReference type="KEGG" id="adl:AURDEDRAFT_115684"/>
<keyword evidence="3" id="KW-1185">Reference proteome</keyword>
<dbReference type="Pfam" id="PF12937">
    <property type="entry name" value="F-box-like"/>
    <property type="match status" value="1"/>
</dbReference>
<evidence type="ECO:0000313" key="3">
    <source>
        <dbReference type="Proteomes" id="UP000006514"/>
    </source>
</evidence>
<evidence type="ECO:0000259" key="1">
    <source>
        <dbReference type="Pfam" id="PF12937"/>
    </source>
</evidence>
<accession>J0WYJ0</accession>
<sequence>MTTVALPRELELAFEELAAKFAEEVQKECKTQAELAKATADMIDCVSGYVGYEMSLAAREMNRTSPLLSVNPPPDVFGHVCDYLTLAERIMVTGVCHYWRKLAIADARLWNHIVQSYPDSTGARELLERSRNTPVHLELTIYEQNVDAVGVFLTEHLGHIKTLILRMAESRSGKGNTNAWNIVNYALSRPAPVLEVLYINMQRSAYNPVGSEEACTLRPDFLAGDAPMLREVSLSGVLPPSNTAEPIQPFGFVDTLMYTHSNGQALTGTELNVLVENFPRIHTFGLSAQQYTDNGLSLKKLPNLRIVDSVLGQGGEAALRRLNYEHVALVCVRQNFHHHDVMPVLRNERSRVEALSVTMTDMSMTARDEDNQPQERRFFGLSADQLAGTLIDADNFRHLGTLTLHEFMWPNSGTLPAAPLLRRLTVLLATTVEHRTWGAGNAHAPMMMPNLGGQFGHDEPSGKLTLFQLPAELPAPWNCGSLRELTLAFGGAAWAKPGPSDAESAPRVVAASDVLAFVQTHLATALPLGRIELRGVEFLEAAHEVPAFHGLLANCTEFVVGPPGADPAPQSTGLWETFYNRARSHDRRRRVH</sequence>
<protein>
    <recommendedName>
        <fullName evidence="1">F-box domain-containing protein</fullName>
    </recommendedName>
</protein>